<protein>
    <submittedName>
        <fullName evidence="2">CHAT domain-containing protein</fullName>
    </submittedName>
</protein>
<dbReference type="Proteomes" id="UP001474181">
    <property type="component" value="Unassembled WGS sequence"/>
</dbReference>
<dbReference type="RefSeq" id="WP_350781972.1">
    <property type="nucleotide sequence ID" value="NZ_JBEPEK010000110.1"/>
</dbReference>
<dbReference type="EMBL" id="JBEPEK010000110">
    <property type="protein sequence ID" value="MER7181270.1"/>
    <property type="molecule type" value="Genomic_DNA"/>
</dbReference>
<evidence type="ECO:0000313" key="2">
    <source>
        <dbReference type="EMBL" id="MER7181270.1"/>
    </source>
</evidence>
<keyword evidence="3" id="KW-1185">Reference proteome</keyword>
<dbReference type="Pfam" id="PF12770">
    <property type="entry name" value="CHAT"/>
    <property type="match status" value="1"/>
</dbReference>
<sequence length="122" mass="12862">MPTKANVLARLPDCSIAHFACHGDSHPTDSSQSLPLLHDYESAPLTVAGLAAVDLDQAQLAYPSACHTAVSATPALFDETIHLTSAFQLAGFPHVVGTLWTLVDSIAAIPDQRTFLACAVRP</sequence>
<comment type="caution">
    <text evidence="2">The sequence shown here is derived from an EMBL/GenBank/DDBJ whole genome shotgun (WGS) entry which is preliminary data.</text>
</comment>
<evidence type="ECO:0000313" key="3">
    <source>
        <dbReference type="Proteomes" id="UP001474181"/>
    </source>
</evidence>
<organism evidence="2 3">
    <name type="scientific">Streptomyces hyaluromycini</name>
    <dbReference type="NCBI Taxonomy" id="1377993"/>
    <lineage>
        <taxon>Bacteria</taxon>
        <taxon>Bacillati</taxon>
        <taxon>Actinomycetota</taxon>
        <taxon>Actinomycetes</taxon>
        <taxon>Kitasatosporales</taxon>
        <taxon>Streptomycetaceae</taxon>
        <taxon>Streptomyces</taxon>
    </lineage>
</organism>
<accession>A0ABV1WWV0</accession>
<name>A0ABV1WWV0_9ACTN</name>
<reference evidence="2 3" key="1">
    <citation type="submission" date="2024-06" db="EMBL/GenBank/DDBJ databases">
        <title>The Natural Products Discovery Center: Release of the First 8490 Sequenced Strains for Exploring Actinobacteria Biosynthetic Diversity.</title>
        <authorList>
            <person name="Kalkreuter E."/>
            <person name="Kautsar S.A."/>
            <person name="Yang D."/>
            <person name="Bader C.D."/>
            <person name="Teijaro C.N."/>
            <person name="Fluegel L."/>
            <person name="Davis C.M."/>
            <person name="Simpson J.R."/>
            <person name="Lauterbach L."/>
            <person name="Steele A.D."/>
            <person name="Gui C."/>
            <person name="Meng S."/>
            <person name="Li G."/>
            <person name="Viehrig K."/>
            <person name="Ye F."/>
            <person name="Su P."/>
            <person name="Kiefer A.F."/>
            <person name="Nichols A."/>
            <person name="Cepeda A.J."/>
            <person name="Yan W."/>
            <person name="Fan B."/>
            <person name="Jiang Y."/>
            <person name="Adhikari A."/>
            <person name="Zheng C.-J."/>
            <person name="Schuster L."/>
            <person name="Cowan T.M."/>
            <person name="Smanski M.J."/>
            <person name="Chevrette M.G."/>
            <person name="De Carvalho L.P.S."/>
            <person name="Shen B."/>
        </authorList>
    </citation>
    <scope>NUCLEOTIDE SEQUENCE [LARGE SCALE GENOMIC DNA]</scope>
    <source>
        <strain evidence="2 3">NPDC000234</strain>
    </source>
</reference>
<gene>
    <name evidence="2" type="ORF">ABT404_17615</name>
</gene>
<proteinExistence type="predicted"/>
<evidence type="ECO:0000259" key="1">
    <source>
        <dbReference type="Pfam" id="PF12770"/>
    </source>
</evidence>
<dbReference type="InterPro" id="IPR024983">
    <property type="entry name" value="CHAT_dom"/>
</dbReference>
<feature type="domain" description="CHAT" evidence="1">
    <location>
        <begin position="3"/>
        <end position="107"/>
    </location>
</feature>